<dbReference type="AlphaFoldDB" id="A0A0D6QC48"/>
<keyword evidence="7 12" id="KW-0418">Kinase</keyword>
<keyword evidence="12" id="KW-0963">Cytoplasm</keyword>
<dbReference type="Pfam" id="PF00294">
    <property type="entry name" value="PfkB"/>
    <property type="match status" value="1"/>
</dbReference>
<dbReference type="GO" id="GO:0004747">
    <property type="term" value="F:ribokinase activity"/>
    <property type="evidence" value="ECO:0007669"/>
    <property type="project" value="UniProtKB-UniRule"/>
</dbReference>
<dbReference type="InterPro" id="IPR002139">
    <property type="entry name" value="Ribo/fructo_kinase"/>
</dbReference>
<comment type="subunit">
    <text evidence="12">Homodimer.</text>
</comment>
<feature type="active site" description="Proton acceptor" evidence="12">
    <location>
        <position position="271"/>
    </location>
</feature>
<dbReference type="PRINTS" id="PR00990">
    <property type="entry name" value="RIBOKINASE"/>
</dbReference>
<dbReference type="InterPro" id="IPR011877">
    <property type="entry name" value="Ribokinase"/>
</dbReference>
<evidence type="ECO:0000256" key="5">
    <source>
        <dbReference type="ARBA" id="ARBA00022723"/>
    </source>
</evidence>
<dbReference type="PROSITE" id="PS00583">
    <property type="entry name" value="PFKB_KINASES_1"/>
    <property type="match status" value="1"/>
</dbReference>
<feature type="binding site" evidence="12">
    <location>
        <position position="301"/>
    </location>
    <ligand>
        <name>K(+)</name>
        <dbReference type="ChEBI" id="CHEBI:29103"/>
    </ligand>
</feature>
<proteinExistence type="inferred from homology"/>
<feature type="binding site" evidence="12">
    <location>
        <begin position="239"/>
        <end position="244"/>
    </location>
    <ligand>
        <name>ATP</name>
        <dbReference type="ChEBI" id="CHEBI:30616"/>
    </ligand>
</feature>
<evidence type="ECO:0000313" key="15">
    <source>
        <dbReference type="Proteomes" id="UP000032683"/>
    </source>
</evidence>
<comment type="subcellular location">
    <subcellularLocation>
        <location evidence="12">Cytoplasm</location>
    </subcellularLocation>
</comment>
<feature type="binding site" evidence="12">
    <location>
        <position position="267"/>
    </location>
    <ligand>
        <name>K(+)</name>
        <dbReference type="ChEBI" id="CHEBI:29103"/>
    </ligand>
</feature>
<comment type="pathway">
    <text evidence="12">Carbohydrate metabolism; D-ribose degradation; D-ribose 5-phosphate from beta-D-ribopyranose: step 2/2.</text>
</comment>
<evidence type="ECO:0000259" key="13">
    <source>
        <dbReference type="Pfam" id="PF00294"/>
    </source>
</evidence>
<feature type="binding site" evidence="12">
    <location>
        <begin position="270"/>
        <end position="271"/>
    </location>
    <ligand>
        <name>ATP</name>
        <dbReference type="ChEBI" id="CHEBI:30616"/>
    </ligand>
</feature>
<comment type="catalytic activity">
    <reaction evidence="12">
        <text>D-ribose + ATP = D-ribose 5-phosphate + ADP + H(+)</text>
        <dbReference type="Rhea" id="RHEA:13697"/>
        <dbReference type="ChEBI" id="CHEBI:15378"/>
        <dbReference type="ChEBI" id="CHEBI:30616"/>
        <dbReference type="ChEBI" id="CHEBI:47013"/>
        <dbReference type="ChEBI" id="CHEBI:78346"/>
        <dbReference type="ChEBI" id="CHEBI:456216"/>
        <dbReference type="EC" id="2.7.1.15"/>
    </reaction>
</comment>
<reference evidence="14 15" key="1">
    <citation type="submission" date="2012-11" db="EMBL/GenBank/DDBJ databases">
        <title>Whole genome sequence of Gluconacetobacter xylinus NBRC 13693.</title>
        <authorList>
            <person name="Azuma Y."/>
            <person name="Higashiura N."/>
            <person name="Hirakawa H."/>
            <person name="Matsushita K."/>
        </authorList>
    </citation>
    <scope>NUCLEOTIDE SEQUENCE [LARGE SCALE GENOMIC DNA]</scope>
    <source>
        <strain evidence="14 15">NBRC 13693</strain>
    </source>
</reference>
<evidence type="ECO:0000313" key="14">
    <source>
        <dbReference type="EMBL" id="GAO01000.1"/>
    </source>
</evidence>
<evidence type="ECO:0000256" key="1">
    <source>
        <dbReference type="ARBA" id="ARBA00005380"/>
    </source>
</evidence>
<evidence type="ECO:0000256" key="10">
    <source>
        <dbReference type="ARBA" id="ARBA00022958"/>
    </source>
</evidence>
<organism evidence="14 15">
    <name type="scientific">Komagataeibacter xylinus NBRC 13693</name>
    <dbReference type="NCBI Taxonomy" id="1234668"/>
    <lineage>
        <taxon>Bacteria</taxon>
        <taxon>Pseudomonadati</taxon>
        <taxon>Pseudomonadota</taxon>
        <taxon>Alphaproteobacteria</taxon>
        <taxon>Acetobacterales</taxon>
        <taxon>Acetobacteraceae</taxon>
        <taxon>Komagataeibacter</taxon>
    </lineage>
</organism>
<keyword evidence="8 12" id="KW-0067">ATP-binding</keyword>
<feature type="binding site" evidence="12">
    <location>
        <begin position="28"/>
        <end position="30"/>
    </location>
    <ligand>
        <name>substrate</name>
    </ligand>
</feature>
<dbReference type="PROSITE" id="PS00584">
    <property type="entry name" value="PFKB_KINASES_2"/>
    <property type="match status" value="1"/>
</dbReference>
<comment type="function">
    <text evidence="12">Catalyzes the phosphorylation of ribose at O-5 in a reaction requiring ATP and magnesium. The resulting D-ribose-5-phosphate can then be used either for sythesis of nucleotides, histidine, and tryptophan, or as a component of the pentose phosphate pathway.</text>
</comment>
<dbReference type="CDD" id="cd01174">
    <property type="entry name" value="ribokinase"/>
    <property type="match status" value="1"/>
</dbReference>
<evidence type="ECO:0000256" key="2">
    <source>
        <dbReference type="ARBA" id="ARBA00012035"/>
    </source>
</evidence>
<keyword evidence="11 12" id="KW-0119">Carbohydrate metabolism</keyword>
<comment type="cofactor">
    <cofactor evidence="12">
        <name>Mg(2+)</name>
        <dbReference type="ChEBI" id="CHEBI:18420"/>
    </cofactor>
    <text evidence="12">Requires a divalent cation, most likely magnesium in vivo, as an electrophilic catalyst to aid phosphoryl group transfer. It is the chelate of the metal and the nucleotide that is the actual substrate.</text>
</comment>
<comment type="activity regulation">
    <text evidence="12">Activated by a monovalent cation that binds near, but not in, the active site. The most likely occupant of the site in vivo is potassium. Ion binding induces a conformational change that may alter substrate affinity.</text>
</comment>
<dbReference type="GO" id="GO:0019303">
    <property type="term" value="P:D-ribose catabolic process"/>
    <property type="evidence" value="ECO:0007669"/>
    <property type="project" value="UniProtKB-UniRule"/>
</dbReference>
<dbReference type="GO" id="GO:0046872">
    <property type="term" value="F:metal ion binding"/>
    <property type="evidence" value="ECO:0007669"/>
    <property type="project" value="UniProtKB-KW"/>
</dbReference>
<dbReference type="InterPro" id="IPR011611">
    <property type="entry name" value="PfkB_dom"/>
</dbReference>
<feature type="domain" description="Carbohydrate kinase PfkB" evidence="13">
    <location>
        <begin position="20"/>
        <end position="313"/>
    </location>
</feature>
<evidence type="ECO:0000256" key="3">
    <source>
        <dbReference type="ARBA" id="ARBA00016943"/>
    </source>
</evidence>
<evidence type="ECO:0000256" key="12">
    <source>
        <dbReference type="HAMAP-Rule" id="MF_01987"/>
    </source>
</evidence>
<dbReference type="Proteomes" id="UP000032683">
    <property type="component" value="Unassembled WGS sequence"/>
</dbReference>
<name>A0A0D6QC48_KOMXY</name>
<sequence length="327" mass="34005">MAYPCFPSSKVSFMPASSPHIAVIGSTNIDFVAHVERFAQPGETLHVHASTTGLGGKGANQAIAVARLGQDVALAGWTGTDMLATMARTTLQQAGVDTHCLMEDPAADTGRAFITINHAGENQILVDGGANMAHGAEACPLLSPVLDHATLVMMQMEMRHALVLAMARTARERGIPVMLDPAPVPARGLPAELYPLADIITPNERETRDLTGIEPTDETTALQAAQILHARGTRTAIIKLGHRGVVYSAPDAQGFVSPFRVRAIDTVAAGDCFNAGLASALARGAAIGEAVRFAAACGALATTRPGAAQAAPTMDEVADLLDRQPPA</sequence>
<comment type="similarity">
    <text evidence="1">Belongs to the carbohydrate kinase pfkB family.</text>
</comment>
<dbReference type="InterPro" id="IPR002173">
    <property type="entry name" value="Carboh/pur_kinase_PfkB_CS"/>
</dbReference>
<feature type="binding site" evidence="12">
    <location>
        <position position="265"/>
    </location>
    <ligand>
        <name>K(+)</name>
        <dbReference type="ChEBI" id="CHEBI:29103"/>
    </ligand>
</feature>
<keyword evidence="10 12" id="KW-0630">Potassium</keyword>
<accession>A0A0D6QC48</accession>
<keyword evidence="6 12" id="KW-0547">Nucleotide-binding</keyword>
<keyword evidence="9 12" id="KW-0460">Magnesium</keyword>
<gene>
    <name evidence="12" type="primary">rbsK</name>
    <name evidence="14" type="ORF">Gxy13693_081_002</name>
</gene>
<dbReference type="UniPathway" id="UPA00916">
    <property type="reaction ID" value="UER00889"/>
</dbReference>
<protein>
    <recommendedName>
        <fullName evidence="3 12">Ribokinase</fullName>
        <shortName evidence="12">RK</shortName>
        <ecNumber evidence="2 12">2.7.1.15</ecNumber>
    </recommendedName>
</protein>
<evidence type="ECO:0000256" key="6">
    <source>
        <dbReference type="ARBA" id="ARBA00022741"/>
    </source>
</evidence>
<comment type="similarity">
    <text evidence="12">Belongs to the carbohydrate kinase PfkB family. Ribokinase subfamily.</text>
</comment>
<comment type="caution">
    <text evidence="14">The sequence shown here is derived from an EMBL/GenBank/DDBJ whole genome shotgun (WGS) entry which is preliminary data.</text>
</comment>
<dbReference type="Gene3D" id="3.40.1190.20">
    <property type="match status" value="1"/>
</dbReference>
<keyword evidence="5 12" id="KW-0479">Metal-binding</keyword>
<dbReference type="EC" id="2.7.1.15" evidence="2 12"/>
<feature type="binding site" evidence="12">
    <location>
        <position position="306"/>
    </location>
    <ligand>
        <name>K(+)</name>
        <dbReference type="ChEBI" id="CHEBI:29103"/>
    </ligand>
</feature>
<feature type="binding site" evidence="12">
    <location>
        <position position="203"/>
    </location>
    <ligand>
        <name>ATP</name>
        <dbReference type="ChEBI" id="CHEBI:30616"/>
    </ligand>
</feature>
<keyword evidence="4 12" id="KW-0808">Transferase</keyword>
<evidence type="ECO:0000256" key="4">
    <source>
        <dbReference type="ARBA" id="ARBA00022679"/>
    </source>
</evidence>
<evidence type="ECO:0000256" key="7">
    <source>
        <dbReference type="ARBA" id="ARBA00022777"/>
    </source>
</evidence>
<comment type="caution">
    <text evidence="12">Lacks conserved residue(s) required for the propagation of feature annotation.</text>
</comment>
<dbReference type="EMBL" id="BANJ01000081">
    <property type="protein sequence ID" value="GAO01000.1"/>
    <property type="molecule type" value="Genomic_DNA"/>
</dbReference>
<feature type="binding site" evidence="12">
    <location>
        <begin position="56"/>
        <end position="60"/>
    </location>
    <ligand>
        <name>substrate</name>
    </ligand>
</feature>
<feature type="binding site" evidence="12">
    <location>
        <position position="157"/>
    </location>
    <ligand>
        <name>substrate</name>
    </ligand>
</feature>
<dbReference type="GO" id="GO:0005829">
    <property type="term" value="C:cytosol"/>
    <property type="evidence" value="ECO:0007669"/>
    <property type="project" value="TreeGrafter"/>
</dbReference>
<dbReference type="SUPFAM" id="SSF53613">
    <property type="entry name" value="Ribokinase-like"/>
    <property type="match status" value="1"/>
</dbReference>
<evidence type="ECO:0000256" key="11">
    <source>
        <dbReference type="ARBA" id="ARBA00023277"/>
    </source>
</evidence>
<dbReference type="PANTHER" id="PTHR10584">
    <property type="entry name" value="SUGAR KINASE"/>
    <property type="match status" value="1"/>
</dbReference>
<dbReference type="PANTHER" id="PTHR10584:SF166">
    <property type="entry name" value="RIBOKINASE"/>
    <property type="match status" value="1"/>
</dbReference>
<feature type="binding site" evidence="12">
    <location>
        <position position="304"/>
    </location>
    <ligand>
        <name>K(+)</name>
        <dbReference type="ChEBI" id="CHEBI:29103"/>
    </ligand>
</feature>
<dbReference type="HAMAP" id="MF_01987">
    <property type="entry name" value="Ribokinase"/>
    <property type="match status" value="1"/>
</dbReference>
<evidence type="ECO:0000256" key="8">
    <source>
        <dbReference type="ARBA" id="ARBA00022840"/>
    </source>
</evidence>
<feature type="binding site" evidence="12">
    <location>
        <position position="271"/>
    </location>
    <ligand>
        <name>substrate</name>
    </ligand>
</feature>
<dbReference type="InterPro" id="IPR029056">
    <property type="entry name" value="Ribokinase-like"/>
</dbReference>
<dbReference type="GO" id="GO:0005524">
    <property type="term" value="F:ATP binding"/>
    <property type="evidence" value="ECO:0007669"/>
    <property type="project" value="UniProtKB-UniRule"/>
</dbReference>
<evidence type="ECO:0000256" key="9">
    <source>
        <dbReference type="ARBA" id="ARBA00022842"/>
    </source>
</evidence>